<feature type="region of interest" description="Disordered" evidence="1">
    <location>
        <begin position="167"/>
        <end position="191"/>
    </location>
</feature>
<keyword evidence="3" id="KW-1185">Reference proteome</keyword>
<name>A0A1H7MXY5_9BURK</name>
<sequence length="191" mass="21172">MDRLDPVRFGLIDALERRASRHGGDARRVLDARLDALVAAYADDVERASSATAAAGEKDTQRETANGLADLNDYIANQARAARAMPRAGAWPELEMLDYFRKTWSRVSAERQVRQSRDQVPTNAGPLNSSSLVHRSLSLMRELSPGYLEQFLSYVDALSWMEQLNGGDAPVAQKETRRPVAAKKSAKSRSR</sequence>
<accession>A0A1H7MXY5</accession>
<dbReference type="Proteomes" id="UP000199120">
    <property type="component" value="Unassembled WGS sequence"/>
</dbReference>
<evidence type="ECO:0000256" key="1">
    <source>
        <dbReference type="SAM" id="MobiDB-lite"/>
    </source>
</evidence>
<dbReference type="Pfam" id="PF11445">
    <property type="entry name" value="DUF2894"/>
    <property type="match status" value="1"/>
</dbReference>
<evidence type="ECO:0000313" key="2">
    <source>
        <dbReference type="EMBL" id="SEL16196.1"/>
    </source>
</evidence>
<dbReference type="InterPro" id="IPR021549">
    <property type="entry name" value="DUF2894"/>
</dbReference>
<proteinExistence type="predicted"/>
<dbReference type="EMBL" id="FOAJ01000005">
    <property type="protein sequence ID" value="SEL16196.1"/>
    <property type="molecule type" value="Genomic_DNA"/>
</dbReference>
<evidence type="ECO:0008006" key="4">
    <source>
        <dbReference type="Google" id="ProtNLM"/>
    </source>
</evidence>
<dbReference type="AlphaFoldDB" id="A0A1H7MXY5"/>
<organism evidence="2 3">
    <name type="scientific">Paraburkholderia caballeronis</name>
    <dbReference type="NCBI Taxonomy" id="416943"/>
    <lineage>
        <taxon>Bacteria</taxon>
        <taxon>Pseudomonadati</taxon>
        <taxon>Pseudomonadota</taxon>
        <taxon>Betaproteobacteria</taxon>
        <taxon>Burkholderiales</taxon>
        <taxon>Burkholderiaceae</taxon>
        <taxon>Paraburkholderia</taxon>
    </lineage>
</organism>
<feature type="compositionally biased region" description="Basic residues" evidence="1">
    <location>
        <begin position="180"/>
        <end position="191"/>
    </location>
</feature>
<evidence type="ECO:0000313" key="3">
    <source>
        <dbReference type="Proteomes" id="UP000199120"/>
    </source>
</evidence>
<reference evidence="3" key="1">
    <citation type="submission" date="2016-10" db="EMBL/GenBank/DDBJ databases">
        <authorList>
            <person name="Varghese N."/>
            <person name="Submissions S."/>
        </authorList>
    </citation>
    <scope>NUCLEOTIDE SEQUENCE [LARGE SCALE GENOMIC DNA]</scope>
    <source>
        <strain evidence="3">LMG 26416</strain>
    </source>
</reference>
<dbReference type="STRING" id="416943.SAMN05445871_1468"/>
<gene>
    <name evidence="2" type="ORF">SAMN05192542_105242</name>
</gene>
<protein>
    <recommendedName>
        <fullName evidence="4">DUF2894 domain-containing protein</fullName>
    </recommendedName>
</protein>